<feature type="compositionally biased region" description="Basic and acidic residues" evidence="2">
    <location>
        <begin position="31"/>
        <end position="50"/>
    </location>
</feature>
<evidence type="ECO:0000256" key="2">
    <source>
        <dbReference type="SAM" id="MobiDB-lite"/>
    </source>
</evidence>
<reference evidence="4" key="2">
    <citation type="journal article" date="2008" name="Nucleic Acids Res.">
        <title>The rice annotation project database (RAP-DB): 2008 update.</title>
        <authorList>
            <consortium name="The rice annotation project (RAP)"/>
        </authorList>
    </citation>
    <scope>GENOME REANNOTATION</scope>
    <source>
        <strain evidence="4">cv. Nipponbare</strain>
    </source>
</reference>
<name>Q8H8P9_ORYSJ</name>
<feature type="compositionally biased region" description="Basic and acidic residues" evidence="2">
    <location>
        <begin position="156"/>
        <end position="166"/>
    </location>
</feature>
<evidence type="ECO:0000313" key="4">
    <source>
        <dbReference type="Proteomes" id="UP000000763"/>
    </source>
</evidence>
<protein>
    <submittedName>
        <fullName evidence="3">Gypsy-type retrotransposon RIRE2 protein</fullName>
    </submittedName>
</protein>
<gene>
    <name evidence="3" type="primary">OSJNBa0057E11.14</name>
</gene>
<proteinExistence type="predicted"/>
<reference evidence="4" key="1">
    <citation type="journal article" date="2005" name="Nature">
        <title>The map-based sequence of the rice genome.</title>
        <authorList>
            <consortium name="International rice genome sequencing project (IRGSP)"/>
            <person name="Matsumoto T."/>
            <person name="Wu J."/>
            <person name="Kanamori H."/>
            <person name="Katayose Y."/>
            <person name="Fujisawa M."/>
            <person name="Namiki N."/>
            <person name="Mizuno H."/>
            <person name="Yamamoto K."/>
            <person name="Antonio B.A."/>
            <person name="Baba T."/>
            <person name="Sakata K."/>
            <person name="Nagamura Y."/>
            <person name="Aoki H."/>
            <person name="Arikawa K."/>
            <person name="Arita K."/>
            <person name="Bito T."/>
            <person name="Chiden Y."/>
            <person name="Fujitsuka N."/>
            <person name="Fukunaka R."/>
            <person name="Hamada M."/>
            <person name="Harada C."/>
            <person name="Hayashi A."/>
            <person name="Hijishita S."/>
            <person name="Honda M."/>
            <person name="Hosokawa S."/>
            <person name="Ichikawa Y."/>
            <person name="Idonuma A."/>
            <person name="Iijima M."/>
            <person name="Ikeda M."/>
            <person name="Ikeno M."/>
            <person name="Ito K."/>
            <person name="Ito S."/>
            <person name="Ito T."/>
            <person name="Ito Y."/>
            <person name="Ito Y."/>
            <person name="Iwabuchi A."/>
            <person name="Kamiya K."/>
            <person name="Karasawa W."/>
            <person name="Kurita K."/>
            <person name="Katagiri S."/>
            <person name="Kikuta A."/>
            <person name="Kobayashi H."/>
            <person name="Kobayashi N."/>
            <person name="Machita K."/>
            <person name="Maehara T."/>
            <person name="Masukawa M."/>
            <person name="Mizubayashi T."/>
            <person name="Mukai Y."/>
            <person name="Nagasaki H."/>
            <person name="Nagata Y."/>
            <person name="Naito S."/>
            <person name="Nakashima M."/>
            <person name="Nakama Y."/>
            <person name="Nakamichi Y."/>
            <person name="Nakamura M."/>
            <person name="Meguro A."/>
            <person name="Negishi M."/>
            <person name="Ohta I."/>
            <person name="Ohta T."/>
            <person name="Okamoto M."/>
            <person name="Ono N."/>
            <person name="Saji S."/>
            <person name="Sakaguchi M."/>
            <person name="Sakai K."/>
            <person name="Shibata M."/>
            <person name="Shimokawa T."/>
            <person name="Song J."/>
            <person name="Takazaki Y."/>
            <person name="Terasawa K."/>
            <person name="Tsugane M."/>
            <person name="Tsuji K."/>
            <person name="Ueda S."/>
            <person name="Waki K."/>
            <person name="Yamagata H."/>
            <person name="Yamamoto M."/>
            <person name="Yamamoto S."/>
            <person name="Yamane H."/>
            <person name="Yoshiki S."/>
            <person name="Yoshihara R."/>
            <person name="Yukawa K."/>
            <person name="Zhong H."/>
            <person name="Yano M."/>
            <person name="Yuan Q."/>
            <person name="Ouyang S."/>
            <person name="Liu J."/>
            <person name="Jones K.M."/>
            <person name="Gansberger K."/>
            <person name="Moffat K."/>
            <person name="Hill J."/>
            <person name="Bera J."/>
            <person name="Fadrosh D."/>
            <person name="Jin S."/>
            <person name="Johri S."/>
            <person name="Kim M."/>
            <person name="Overton L."/>
            <person name="Reardon M."/>
            <person name="Tsitrin T."/>
            <person name="Vuong H."/>
            <person name="Weaver B."/>
            <person name="Ciecko A."/>
            <person name="Tallon L."/>
            <person name="Jackson J."/>
            <person name="Pai G."/>
            <person name="Aken S.V."/>
            <person name="Utterback T."/>
            <person name="Reidmuller S."/>
            <person name="Feldblyum T."/>
            <person name="Hsiao J."/>
            <person name="Zismann V."/>
            <person name="Iobst S."/>
            <person name="de Vazeille A.R."/>
            <person name="Buell C.R."/>
            <person name="Ying K."/>
            <person name="Li Y."/>
            <person name="Lu T."/>
            <person name="Huang Y."/>
            <person name="Zhao Q."/>
            <person name="Feng Q."/>
            <person name="Zhang L."/>
            <person name="Zhu J."/>
            <person name="Weng Q."/>
            <person name="Mu J."/>
            <person name="Lu Y."/>
            <person name="Fan D."/>
            <person name="Liu Y."/>
            <person name="Guan J."/>
            <person name="Zhang Y."/>
            <person name="Yu S."/>
            <person name="Liu X."/>
            <person name="Zhang Y."/>
            <person name="Hong G."/>
            <person name="Han B."/>
            <person name="Choisne N."/>
            <person name="Demange N."/>
            <person name="Orjeda G."/>
            <person name="Samain S."/>
            <person name="Cattolico L."/>
            <person name="Pelletier E."/>
            <person name="Couloux A."/>
            <person name="Segurens B."/>
            <person name="Wincker P."/>
            <person name="D'Hont A."/>
            <person name="Scarpelli C."/>
            <person name="Weissenbach J."/>
            <person name="Salanoubat M."/>
            <person name="Quetier F."/>
            <person name="Yu Y."/>
            <person name="Kim H.R."/>
            <person name="Rambo T."/>
            <person name="Currie J."/>
            <person name="Collura K."/>
            <person name="Luo M."/>
            <person name="Yang T."/>
            <person name="Ammiraju J.S.S."/>
            <person name="Engler F."/>
            <person name="Soderlund C."/>
            <person name="Wing R.A."/>
            <person name="Palmer L.E."/>
            <person name="de la Bastide M."/>
            <person name="Spiegel L."/>
            <person name="Nascimento L."/>
            <person name="Zutavern T."/>
            <person name="O'Shaughnessy A."/>
            <person name="Dike S."/>
            <person name="Dedhia N."/>
            <person name="Preston R."/>
            <person name="Balija V."/>
            <person name="McCombie W.R."/>
            <person name="Chow T."/>
            <person name="Chen H."/>
            <person name="Chung M."/>
            <person name="Chen C."/>
            <person name="Shaw J."/>
            <person name="Wu H."/>
            <person name="Hsiao K."/>
            <person name="Chao Y."/>
            <person name="Chu M."/>
            <person name="Cheng C."/>
            <person name="Hour A."/>
            <person name="Lee P."/>
            <person name="Lin S."/>
            <person name="Lin Y."/>
            <person name="Liou J."/>
            <person name="Liu S."/>
            <person name="Hsing Y."/>
            <person name="Raghuvanshi S."/>
            <person name="Mohanty A."/>
            <person name="Bharti A.K."/>
            <person name="Gaur A."/>
            <person name="Gupta V."/>
            <person name="Kumar D."/>
            <person name="Ravi V."/>
            <person name="Vij S."/>
            <person name="Kapur A."/>
            <person name="Khurana P."/>
            <person name="Khurana P."/>
            <person name="Khurana J.P."/>
            <person name="Tyagi A.K."/>
            <person name="Gaikwad K."/>
            <person name="Singh A."/>
            <person name="Dalal V."/>
            <person name="Srivastava S."/>
            <person name="Dixit A."/>
            <person name="Pal A.K."/>
            <person name="Ghazi I.A."/>
            <person name="Yadav M."/>
            <person name="Pandit A."/>
            <person name="Bhargava A."/>
            <person name="Sureshbabu K."/>
            <person name="Batra K."/>
            <person name="Sharma T.R."/>
            <person name="Mohapatra T."/>
            <person name="Singh N.K."/>
            <person name="Messing J."/>
            <person name="Nelson A.B."/>
            <person name="Fuks G."/>
            <person name="Kavchok S."/>
            <person name="Keizer G."/>
            <person name="Linton E."/>
            <person name="Llaca V."/>
            <person name="Song R."/>
            <person name="Tanyolac B."/>
            <person name="Young S."/>
            <person name="Ho-Il K."/>
            <person name="Hahn J.H."/>
            <person name="Sangsakoo G."/>
            <person name="Vanavichit A."/>
            <person name="de Mattos Luiz.A.T."/>
            <person name="Zimmer P.D."/>
            <person name="Malone G."/>
            <person name="Dellagostin O."/>
            <person name="de Oliveira A.C."/>
            <person name="Bevan M."/>
            <person name="Bancroft I."/>
            <person name="Minx P."/>
            <person name="Cordum H."/>
            <person name="Wilson R."/>
            <person name="Cheng Z."/>
            <person name="Jin W."/>
            <person name="Jiang J."/>
            <person name="Leong S.A."/>
            <person name="Iwama H."/>
            <person name="Gojobori T."/>
            <person name="Itoh T."/>
            <person name="Niimura Y."/>
            <person name="Fujii Y."/>
            <person name="Habara T."/>
            <person name="Sakai H."/>
            <person name="Sato Y."/>
            <person name="Wilson G."/>
            <person name="Kumar K."/>
            <person name="McCouch S."/>
            <person name="Juretic N."/>
            <person name="Hoen D."/>
            <person name="Wright S."/>
            <person name="Bruskiewich R."/>
            <person name="Bureau T."/>
            <person name="Miyao A."/>
            <person name="Hirochika H."/>
            <person name="Nishikawa T."/>
            <person name="Kadowaki K."/>
            <person name="Sugiura M."/>
            <person name="Burr B."/>
            <person name="Sasaki T."/>
        </authorList>
    </citation>
    <scope>NUCLEOTIDE SEQUENCE [LARGE SCALE GENOMIC DNA]</scope>
    <source>
        <strain evidence="4">cv. Nipponbare</strain>
    </source>
</reference>
<accession>Q8H8P9</accession>
<evidence type="ECO:0000313" key="3">
    <source>
        <dbReference type="EMBL" id="AAN64450.1"/>
    </source>
</evidence>
<feature type="region of interest" description="Disordered" evidence="2">
    <location>
        <begin position="443"/>
        <end position="463"/>
    </location>
</feature>
<organism evidence="3 4">
    <name type="scientific">Oryza sativa subsp. japonica</name>
    <name type="common">Rice</name>
    <dbReference type="NCBI Taxonomy" id="39947"/>
    <lineage>
        <taxon>Eukaryota</taxon>
        <taxon>Viridiplantae</taxon>
        <taxon>Streptophyta</taxon>
        <taxon>Embryophyta</taxon>
        <taxon>Tracheophyta</taxon>
        <taxon>Spermatophyta</taxon>
        <taxon>Magnoliopsida</taxon>
        <taxon>Liliopsida</taxon>
        <taxon>Poales</taxon>
        <taxon>Poaceae</taxon>
        <taxon>BOP clade</taxon>
        <taxon>Oryzoideae</taxon>
        <taxon>Oryzeae</taxon>
        <taxon>Oryzinae</taxon>
        <taxon>Oryza</taxon>
        <taxon>Oryza sativa</taxon>
    </lineage>
</organism>
<dbReference type="AlphaFoldDB" id="Q8H8P9"/>
<feature type="compositionally biased region" description="Basic and acidic residues" evidence="2">
    <location>
        <begin position="187"/>
        <end position="198"/>
    </location>
</feature>
<feature type="compositionally biased region" description="Gly residues" evidence="2">
    <location>
        <begin position="80"/>
        <end position="96"/>
    </location>
</feature>
<feature type="compositionally biased region" description="Polar residues" evidence="2">
    <location>
        <begin position="220"/>
        <end position="242"/>
    </location>
</feature>
<keyword evidence="1" id="KW-0175">Coiled coil</keyword>
<dbReference type="Proteomes" id="UP000000763">
    <property type="component" value="Chromosome 3"/>
</dbReference>
<dbReference type="EMBL" id="AC091234">
    <property type="protein sequence ID" value="AAN64450.1"/>
    <property type="molecule type" value="Genomic_DNA"/>
</dbReference>
<sequence>MVAGAEEDDGERRRQAKGGRRPPADGIRGALRKEKREIRGREINHGDRHSWPKAAVEVELTGARGLGRRTSGCDREGGRLTAGGSGDDGGGDGGARQRGSGDTAARERRRGNGGAGTAARRHRNDSAAARERRRGGTRATARRHGNGGSVARERRRSGEGRGEEGVLHQASGGPKIQSDVQPNPSRKPSDIDPSRKDPTPTGTETGPSAETGPTAEDRLGNNQPATCNVEINNETPTGNQSAEAGVDADQEPPTGNQSGPMIGDEEEVLWIQSAEDSRPPILVKWWDDNMQPQGIVINKQKEDEEVCLLKKALGQATHLVNKLVPHLGTLEATRNQLYEAKELARKTEHDLRDRIAELQDSNFELSGSSKAENRSGYIKNIKEARSMGASLALAITKSLYPKIDIDAVDGFADGTSEEATLDLINDAQKAADKIAVDVVERFQDNDLRPTRSNNSNDEKTDTN</sequence>
<feature type="region of interest" description="Disordered" evidence="2">
    <location>
        <begin position="1"/>
        <end position="262"/>
    </location>
</feature>
<feature type="compositionally biased region" description="Basic residues" evidence="2">
    <location>
        <begin position="131"/>
        <end position="145"/>
    </location>
</feature>
<evidence type="ECO:0000256" key="1">
    <source>
        <dbReference type="SAM" id="Coils"/>
    </source>
</evidence>
<feature type="coiled-coil region" evidence="1">
    <location>
        <begin position="330"/>
        <end position="361"/>
    </location>
</feature>